<keyword evidence="1" id="KW-0472">Membrane</keyword>
<gene>
    <name evidence="2" type="ORF">METZ01_LOCUS423118</name>
</gene>
<feature type="non-terminal residue" evidence="2">
    <location>
        <position position="145"/>
    </location>
</feature>
<dbReference type="EMBL" id="UINC01167645">
    <property type="protein sequence ID" value="SVD70264.1"/>
    <property type="molecule type" value="Genomic_DNA"/>
</dbReference>
<accession>A0A382XHF5</accession>
<evidence type="ECO:0000313" key="2">
    <source>
        <dbReference type="EMBL" id="SVD70264.1"/>
    </source>
</evidence>
<feature type="non-terminal residue" evidence="2">
    <location>
        <position position="1"/>
    </location>
</feature>
<organism evidence="2">
    <name type="scientific">marine metagenome</name>
    <dbReference type="NCBI Taxonomy" id="408172"/>
    <lineage>
        <taxon>unclassified sequences</taxon>
        <taxon>metagenomes</taxon>
        <taxon>ecological metagenomes</taxon>
    </lineage>
</organism>
<dbReference type="AlphaFoldDB" id="A0A382XHF5"/>
<proteinExistence type="predicted"/>
<keyword evidence="1" id="KW-0812">Transmembrane</keyword>
<evidence type="ECO:0000256" key="1">
    <source>
        <dbReference type="SAM" id="Phobius"/>
    </source>
</evidence>
<protein>
    <submittedName>
        <fullName evidence="2">Uncharacterized protein</fullName>
    </submittedName>
</protein>
<keyword evidence="1" id="KW-1133">Transmembrane helix</keyword>
<reference evidence="2" key="1">
    <citation type="submission" date="2018-05" db="EMBL/GenBank/DDBJ databases">
        <authorList>
            <person name="Lanie J.A."/>
            <person name="Ng W.-L."/>
            <person name="Kazmierczak K.M."/>
            <person name="Andrzejewski T.M."/>
            <person name="Davidsen T.M."/>
            <person name="Wayne K.J."/>
            <person name="Tettelin H."/>
            <person name="Glass J.I."/>
            <person name="Rusch D."/>
            <person name="Podicherti R."/>
            <person name="Tsui H.-C.T."/>
            <person name="Winkler M.E."/>
        </authorList>
    </citation>
    <scope>NUCLEOTIDE SEQUENCE</scope>
</reference>
<feature type="transmembrane region" description="Helical" evidence="1">
    <location>
        <begin position="41"/>
        <end position="65"/>
    </location>
</feature>
<sequence length="145" mass="16721">VFKRRILSDLNPFGGTLSNRNSWSGFVLRLQKGDYMAINRALVYFVFNVSGQALAVPTVIVLWILKPFFWLKVGKLHHGRIGHLALETEVFLRKRQLGKFPDSPFYCFLCDSRGIANRQLLTMYKRVLRVYESRIAVSIFDGILP</sequence>
<name>A0A382XHF5_9ZZZZ</name>